<gene>
    <name evidence="2" type="ORF">SAMN06272737_103286</name>
</gene>
<dbReference type="RefSeq" id="WP_089335394.1">
    <property type="nucleotide sequence ID" value="NZ_FZNO01000003.1"/>
</dbReference>
<sequence length="61" mass="6844">MRKTLTLSKETLRILDDEDLARVVGGGGYSDKDKDKDKDKKKNHPNSGKAKEKFSHCPGQK</sequence>
<dbReference type="Proteomes" id="UP000198403">
    <property type="component" value="Unassembled WGS sequence"/>
</dbReference>
<proteinExistence type="predicted"/>
<dbReference type="EMBL" id="FZNO01000003">
    <property type="protein sequence ID" value="SNR34590.1"/>
    <property type="molecule type" value="Genomic_DNA"/>
</dbReference>
<evidence type="ECO:0000313" key="2">
    <source>
        <dbReference type="EMBL" id="SNR34590.1"/>
    </source>
</evidence>
<evidence type="ECO:0000256" key="1">
    <source>
        <dbReference type="SAM" id="MobiDB-lite"/>
    </source>
</evidence>
<dbReference type="AlphaFoldDB" id="A0A238VJL7"/>
<feature type="region of interest" description="Disordered" evidence="1">
    <location>
        <begin position="23"/>
        <end position="61"/>
    </location>
</feature>
<evidence type="ECO:0000313" key="3">
    <source>
        <dbReference type="Proteomes" id="UP000198403"/>
    </source>
</evidence>
<accession>A0A238VJL7</accession>
<reference evidence="2 3" key="1">
    <citation type="submission" date="2017-06" db="EMBL/GenBank/DDBJ databases">
        <authorList>
            <person name="Kim H.J."/>
            <person name="Triplett B.A."/>
        </authorList>
    </citation>
    <scope>NUCLEOTIDE SEQUENCE [LARGE SCALE GENOMIC DNA]</scope>
    <source>
        <strain evidence="2 3">DSM 44272</strain>
    </source>
</reference>
<keyword evidence="3" id="KW-1185">Reference proteome</keyword>
<protein>
    <submittedName>
        <fullName evidence="2">Uncharacterized protein</fullName>
    </submittedName>
</protein>
<name>A0A238VJL7_9ACTN</name>
<feature type="compositionally biased region" description="Basic and acidic residues" evidence="1">
    <location>
        <begin position="30"/>
        <end position="40"/>
    </location>
</feature>
<organism evidence="2 3">
    <name type="scientific">Blastococcus mobilis</name>
    <dbReference type="NCBI Taxonomy" id="1938746"/>
    <lineage>
        <taxon>Bacteria</taxon>
        <taxon>Bacillati</taxon>
        <taxon>Actinomycetota</taxon>
        <taxon>Actinomycetes</taxon>
        <taxon>Geodermatophilales</taxon>
        <taxon>Geodermatophilaceae</taxon>
        <taxon>Blastococcus</taxon>
    </lineage>
</organism>